<evidence type="ECO:0000313" key="3">
    <source>
        <dbReference type="Proteomes" id="UP000030401"/>
    </source>
</evidence>
<dbReference type="GO" id="GO:0052621">
    <property type="term" value="F:diguanylate cyclase activity"/>
    <property type="evidence" value="ECO:0007669"/>
    <property type="project" value="TreeGrafter"/>
</dbReference>
<reference evidence="2 3" key="1">
    <citation type="submission" date="2013-08" db="EMBL/GenBank/DDBJ databases">
        <authorList>
            <person name="Huang J."/>
            <person name="Wang G."/>
        </authorList>
    </citation>
    <scope>NUCLEOTIDE SEQUENCE [LARGE SCALE GENOMIC DNA]</scope>
    <source>
        <strain evidence="2 3">JSM 072002</strain>
    </source>
</reference>
<dbReference type="Pfam" id="PF00990">
    <property type="entry name" value="GGDEF"/>
    <property type="match status" value="1"/>
</dbReference>
<dbReference type="GO" id="GO:0043709">
    <property type="term" value="P:cell adhesion involved in single-species biofilm formation"/>
    <property type="evidence" value="ECO:0007669"/>
    <property type="project" value="TreeGrafter"/>
</dbReference>
<dbReference type="PROSITE" id="PS50887">
    <property type="entry name" value="GGDEF"/>
    <property type="match status" value="1"/>
</dbReference>
<dbReference type="InterPro" id="IPR000160">
    <property type="entry name" value="GGDEF_dom"/>
</dbReference>
<dbReference type="CDD" id="cd01949">
    <property type="entry name" value="GGDEF"/>
    <property type="match status" value="1"/>
</dbReference>
<dbReference type="GO" id="GO:1902201">
    <property type="term" value="P:negative regulation of bacterial-type flagellum-dependent cell motility"/>
    <property type="evidence" value="ECO:0007669"/>
    <property type="project" value="TreeGrafter"/>
</dbReference>
<evidence type="ECO:0000259" key="1">
    <source>
        <dbReference type="PROSITE" id="PS50887"/>
    </source>
</evidence>
<dbReference type="InterPro" id="IPR046342">
    <property type="entry name" value="CBS_dom_sf"/>
</dbReference>
<feature type="domain" description="GGDEF" evidence="1">
    <location>
        <begin position="163"/>
        <end position="298"/>
    </location>
</feature>
<accession>A0A0A5G591</accession>
<keyword evidence="3" id="KW-1185">Reference proteome</keyword>
<dbReference type="EMBL" id="AVPG01000008">
    <property type="protein sequence ID" value="KGX87219.1"/>
    <property type="molecule type" value="Genomic_DNA"/>
</dbReference>
<dbReference type="PANTHER" id="PTHR45138">
    <property type="entry name" value="REGULATORY COMPONENTS OF SENSORY TRANSDUCTION SYSTEM"/>
    <property type="match status" value="1"/>
</dbReference>
<evidence type="ECO:0000313" key="2">
    <source>
        <dbReference type="EMBL" id="KGX87219.1"/>
    </source>
</evidence>
<gene>
    <name evidence="2" type="ORF">N784_16430</name>
</gene>
<dbReference type="InterPro" id="IPR000644">
    <property type="entry name" value="CBS_dom"/>
</dbReference>
<sequence>MLTFIGEIAEAIPMVSKSTLGLNVNQLFEQHPDLEGAVVGHQGIIDGLLMKNKFYQKIAVKYGYDLFMGRPIELIMDTSPLVVDYYDSIIHVSTKAMHRTQSQLYDYVIVTNNGSFYGIVSIKDLLQTFAEVQTYLARFSNPLTGLPGNIMIEEQLERALCQPEYSIFYFDLNQFKAYNDLYGFKQGDLVIRETAAMIQDGFYGYDSNKKFVGHIGGDDFIGIIHHYNYRAICEHILRQFDQSVRHFYSLEDLDRGFVIAYDRDKKLKETPLLSLAIAVITNQHTTFHSTNELSAYASQLKSFCKLTSGSRYVVDVDYPSKV</sequence>
<dbReference type="STRING" id="1385512.N784_16430"/>
<protein>
    <submittedName>
        <fullName evidence="2">Diguanylate cyclase</fullName>
    </submittedName>
</protein>
<dbReference type="NCBIfam" id="TIGR00254">
    <property type="entry name" value="GGDEF"/>
    <property type="match status" value="1"/>
</dbReference>
<organism evidence="2 3">
    <name type="scientific">Pontibacillus litoralis JSM 072002</name>
    <dbReference type="NCBI Taxonomy" id="1385512"/>
    <lineage>
        <taxon>Bacteria</taxon>
        <taxon>Bacillati</taxon>
        <taxon>Bacillota</taxon>
        <taxon>Bacilli</taxon>
        <taxon>Bacillales</taxon>
        <taxon>Bacillaceae</taxon>
        <taxon>Pontibacillus</taxon>
    </lineage>
</organism>
<name>A0A0A5G591_9BACI</name>
<comment type="caution">
    <text evidence="2">The sequence shown here is derived from an EMBL/GenBank/DDBJ whole genome shotgun (WGS) entry which is preliminary data.</text>
</comment>
<dbReference type="Gene3D" id="3.30.70.270">
    <property type="match status" value="1"/>
</dbReference>
<dbReference type="InterPro" id="IPR043128">
    <property type="entry name" value="Rev_trsase/Diguanyl_cyclase"/>
</dbReference>
<dbReference type="Pfam" id="PF00571">
    <property type="entry name" value="CBS"/>
    <property type="match status" value="1"/>
</dbReference>
<dbReference type="Proteomes" id="UP000030401">
    <property type="component" value="Unassembled WGS sequence"/>
</dbReference>
<dbReference type="InterPro" id="IPR029787">
    <property type="entry name" value="Nucleotide_cyclase"/>
</dbReference>
<dbReference type="GO" id="GO:0005886">
    <property type="term" value="C:plasma membrane"/>
    <property type="evidence" value="ECO:0007669"/>
    <property type="project" value="TreeGrafter"/>
</dbReference>
<dbReference type="InterPro" id="IPR050469">
    <property type="entry name" value="Diguanylate_Cyclase"/>
</dbReference>
<dbReference type="eggNOG" id="COG2199">
    <property type="taxonomic scope" value="Bacteria"/>
</dbReference>
<dbReference type="SUPFAM" id="SSF55073">
    <property type="entry name" value="Nucleotide cyclase"/>
    <property type="match status" value="1"/>
</dbReference>
<dbReference type="SMART" id="SM00267">
    <property type="entry name" value="GGDEF"/>
    <property type="match status" value="1"/>
</dbReference>
<dbReference type="SUPFAM" id="SSF54631">
    <property type="entry name" value="CBS-domain pair"/>
    <property type="match status" value="1"/>
</dbReference>
<dbReference type="AlphaFoldDB" id="A0A0A5G591"/>
<dbReference type="PANTHER" id="PTHR45138:SF9">
    <property type="entry name" value="DIGUANYLATE CYCLASE DGCM-RELATED"/>
    <property type="match status" value="1"/>
</dbReference>
<proteinExistence type="predicted"/>